<sequence length="177" mass="17557">MAAQEKGGVPGADDIILVGSPGTGAKTADDLNVGKHHVFVGAADNDIVTKLPNHNEASGMGAGAAGGGSAGLVLGLGMGGPVGGVVGGVAGTVVGGAAGYMAQDQQTDPSQIWFGTDPANKAFGATRFLVDDGPPVTEGGFDAHSQYFTPTKDQMSADNIAKIVVGKSDEIVLEQPR</sequence>
<accession>A0AAT9H953</accession>
<proteinExistence type="predicted"/>
<dbReference type="InterPro" id="IPR010427">
    <property type="entry name" value="DUF1023"/>
</dbReference>
<dbReference type="Pfam" id="PF06259">
    <property type="entry name" value="Abhydrolase_8"/>
    <property type="match status" value="1"/>
</dbReference>
<evidence type="ECO:0000313" key="2">
    <source>
        <dbReference type="EMBL" id="BFO13919.1"/>
    </source>
</evidence>
<reference evidence="2" key="2">
    <citation type="submission" date="2024-07" db="EMBL/GenBank/DDBJ databases">
        <title>Streptomyces haneummycinica sp. nov., a new antibiotic-producing actinobacterium isolated from marine sediment.</title>
        <authorList>
            <person name="Uemura M."/>
            <person name="Hamada M."/>
            <person name="Hirano S."/>
            <person name="Kobayashi K."/>
            <person name="Ohshiro T."/>
            <person name="Kobayashi T."/>
            <person name="Terahara T."/>
        </authorList>
    </citation>
    <scope>NUCLEOTIDE SEQUENCE</scope>
    <source>
        <strain evidence="2">KM77-8</strain>
    </source>
</reference>
<gene>
    <name evidence="2" type="ORF">SHKM778_03070</name>
</gene>
<dbReference type="EMBL" id="AP035768">
    <property type="protein sequence ID" value="BFO13919.1"/>
    <property type="molecule type" value="Genomic_DNA"/>
</dbReference>
<evidence type="ECO:0000259" key="1">
    <source>
        <dbReference type="Pfam" id="PF06259"/>
    </source>
</evidence>
<organism evidence="2">
    <name type="scientific">Streptomyces haneummycinicus</name>
    <dbReference type="NCBI Taxonomy" id="3074435"/>
    <lineage>
        <taxon>Bacteria</taxon>
        <taxon>Bacillati</taxon>
        <taxon>Actinomycetota</taxon>
        <taxon>Actinomycetes</taxon>
        <taxon>Kitasatosporales</taxon>
        <taxon>Streptomycetaceae</taxon>
        <taxon>Streptomyces</taxon>
    </lineage>
</organism>
<name>A0AAT9H953_9ACTN</name>
<reference evidence="2" key="1">
    <citation type="submission" date="2024-06" db="EMBL/GenBank/DDBJ databases">
        <authorList>
            <consortium name="consrtm"/>
            <person name="Uemura M."/>
            <person name="Terahara T."/>
        </authorList>
    </citation>
    <scope>NUCLEOTIDE SEQUENCE</scope>
    <source>
        <strain evidence="2">KM77-8</strain>
    </source>
</reference>
<dbReference type="AlphaFoldDB" id="A0AAT9H953"/>
<feature type="domain" description="DUF1023" evidence="1">
    <location>
        <begin position="12"/>
        <end position="53"/>
    </location>
</feature>
<protein>
    <recommendedName>
        <fullName evidence="1">DUF1023 domain-containing protein</fullName>
    </recommendedName>
</protein>